<dbReference type="EMBL" id="QGKY02002305">
    <property type="protein sequence ID" value="KAF2534887.1"/>
    <property type="molecule type" value="Genomic_DNA"/>
</dbReference>
<name>A0A8S9FQZ6_BRACR</name>
<evidence type="ECO:0000313" key="1">
    <source>
        <dbReference type="EMBL" id="KAF2534887.1"/>
    </source>
</evidence>
<protein>
    <submittedName>
        <fullName evidence="1">Uncharacterized protein</fullName>
    </submittedName>
</protein>
<gene>
    <name evidence="1" type="ORF">F2Q70_00030145</name>
</gene>
<organism evidence="1">
    <name type="scientific">Brassica cretica</name>
    <name type="common">Mustard</name>
    <dbReference type="NCBI Taxonomy" id="69181"/>
    <lineage>
        <taxon>Eukaryota</taxon>
        <taxon>Viridiplantae</taxon>
        <taxon>Streptophyta</taxon>
        <taxon>Embryophyta</taxon>
        <taxon>Tracheophyta</taxon>
        <taxon>Spermatophyta</taxon>
        <taxon>Magnoliopsida</taxon>
        <taxon>eudicotyledons</taxon>
        <taxon>Gunneridae</taxon>
        <taxon>Pentapetalae</taxon>
        <taxon>rosids</taxon>
        <taxon>malvids</taxon>
        <taxon>Brassicales</taxon>
        <taxon>Brassicaceae</taxon>
        <taxon>Brassiceae</taxon>
        <taxon>Brassica</taxon>
    </lineage>
</organism>
<sequence>MQSKESANVRINCSNGIDFQDSCKLALQKQRCLEIRRGKLGTCFLDETTLDCYRRPSTKISSSESMAVSPAIKEELDHGDAKGRFREAIPPEQSRSHVFCFD</sequence>
<accession>A0A8S9FQZ6</accession>
<dbReference type="AlphaFoldDB" id="A0A8S9FQZ6"/>
<reference evidence="1" key="1">
    <citation type="submission" date="2019-12" db="EMBL/GenBank/DDBJ databases">
        <title>Genome sequencing and annotation of Brassica cretica.</title>
        <authorList>
            <person name="Studholme D.J."/>
            <person name="Sarris P.F."/>
        </authorList>
    </citation>
    <scope>NUCLEOTIDE SEQUENCE</scope>
    <source>
        <strain evidence="1">PFS-102/07</strain>
        <tissue evidence="1">Leaf</tissue>
    </source>
</reference>
<comment type="caution">
    <text evidence="1">The sequence shown here is derived from an EMBL/GenBank/DDBJ whole genome shotgun (WGS) entry which is preliminary data.</text>
</comment>
<proteinExistence type="predicted"/>